<dbReference type="Proteomes" id="UP000765509">
    <property type="component" value="Unassembled WGS sequence"/>
</dbReference>
<dbReference type="AlphaFoldDB" id="A0A9Q3E7M2"/>
<protein>
    <submittedName>
        <fullName evidence="2">Uncharacterized protein</fullName>
    </submittedName>
</protein>
<evidence type="ECO:0000313" key="3">
    <source>
        <dbReference type="Proteomes" id="UP000765509"/>
    </source>
</evidence>
<accession>A0A9Q3E7M2</accession>
<evidence type="ECO:0000256" key="1">
    <source>
        <dbReference type="SAM" id="MobiDB-lite"/>
    </source>
</evidence>
<feature type="compositionally biased region" description="Basic residues" evidence="1">
    <location>
        <begin position="144"/>
        <end position="154"/>
    </location>
</feature>
<comment type="caution">
    <text evidence="2">The sequence shown here is derived from an EMBL/GenBank/DDBJ whole genome shotgun (WGS) entry which is preliminary data.</text>
</comment>
<evidence type="ECO:0000313" key="2">
    <source>
        <dbReference type="EMBL" id="MBW0515583.1"/>
    </source>
</evidence>
<organism evidence="2 3">
    <name type="scientific">Austropuccinia psidii MF-1</name>
    <dbReference type="NCBI Taxonomy" id="1389203"/>
    <lineage>
        <taxon>Eukaryota</taxon>
        <taxon>Fungi</taxon>
        <taxon>Dikarya</taxon>
        <taxon>Basidiomycota</taxon>
        <taxon>Pucciniomycotina</taxon>
        <taxon>Pucciniomycetes</taxon>
        <taxon>Pucciniales</taxon>
        <taxon>Sphaerophragmiaceae</taxon>
        <taxon>Austropuccinia</taxon>
    </lineage>
</organism>
<reference evidence="2" key="1">
    <citation type="submission" date="2021-03" db="EMBL/GenBank/DDBJ databases">
        <title>Draft genome sequence of rust myrtle Austropuccinia psidii MF-1, a brazilian biotype.</title>
        <authorList>
            <person name="Quecine M.C."/>
            <person name="Pachon D.M.R."/>
            <person name="Bonatelli M.L."/>
            <person name="Correr F.H."/>
            <person name="Franceschini L.M."/>
            <person name="Leite T.F."/>
            <person name="Margarido G.R.A."/>
            <person name="Almeida C.A."/>
            <person name="Ferrarezi J.A."/>
            <person name="Labate C.A."/>
        </authorList>
    </citation>
    <scope>NUCLEOTIDE SEQUENCE</scope>
    <source>
        <strain evidence="2">MF-1</strain>
    </source>
</reference>
<name>A0A9Q3E7M2_9BASI</name>
<sequence>MWQANKVSAIPSGARWVARCFSAAKNSTERSRAQVARASINSPWAWVVPAPRRGVTASVPGKSACTYANSPPIEAANCASTYSKKRVGDIAPMRSNVNETFLSKQKYNYPKRKGNSSRPLEPVLRESAVEFLRIECGPSSSKKNPSRKQQTQRH</sequence>
<gene>
    <name evidence="2" type="ORF">O181_055298</name>
</gene>
<dbReference type="EMBL" id="AVOT02024714">
    <property type="protein sequence ID" value="MBW0515583.1"/>
    <property type="molecule type" value="Genomic_DNA"/>
</dbReference>
<keyword evidence="3" id="KW-1185">Reference proteome</keyword>
<proteinExistence type="predicted"/>
<feature type="region of interest" description="Disordered" evidence="1">
    <location>
        <begin position="135"/>
        <end position="154"/>
    </location>
</feature>